<dbReference type="PROSITE" id="PS50043">
    <property type="entry name" value="HTH_LUXR_2"/>
    <property type="match status" value="1"/>
</dbReference>
<dbReference type="PANTHER" id="PTHR44688:SF16">
    <property type="entry name" value="DNA-BINDING TRANSCRIPTIONAL ACTIVATOR DEVR_DOSR"/>
    <property type="match status" value="1"/>
</dbReference>
<feature type="domain" description="HTH luxR-type" evidence="4">
    <location>
        <begin position="16"/>
        <end position="81"/>
    </location>
</feature>
<evidence type="ECO:0000259" key="4">
    <source>
        <dbReference type="PROSITE" id="PS50043"/>
    </source>
</evidence>
<dbReference type="AlphaFoldDB" id="A0A0K2B651"/>
<dbReference type="InterPro" id="IPR016032">
    <property type="entry name" value="Sig_transdc_resp-reg_C-effctor"/>
</dbReference>
<sequence>MTAPARPGPHLSGSGPAPSPLHLFPQHLALLRLAANGHASREIAELLFLSPHTVNDYWREVYRRLGAKNRENAVAMALVRGLIRPDEVELRAPRRAYEMKPSKEGLTPRRHA</sequence>
<evidence type="ECO:0000256" key="3">
    <source>
        <dbReference type="ARBA" id="ARBA00023163"/>
    </source>
</evidence>
<dbReference type="Gene3D" id="1.10.10.10">
    <property type="entry name" value="Winged helix-like DNA-binding domain superfamily/Winged helix DNA-binding domain"/>
    <property type="match status" value="1"/>
</dbReference>
<keyword evidence="2" id="KW-0238">DNA-binding</keyword>
<proteinExistence type="predicted"/>
<dbReference type="GO" id="GO:0006355">
    <property type="term" value="P:regulation of DNA-templated transcription"/>
    <property type="evidence" value="ECO:0007669"/>
    <property type="project" value="InterPro"/>
</dbReference>
<keyword evidence="1" id="KW-0805">Transcription regulation</keyword>
<dbReference type="PRINTS" id="PR00038">
    <property type="entry name" value="HTHLUXR"/>
</dbReference>
<reference evidence="6" key="1">
    <citation type="journal article" date="2015" name="J. Biotechnol.">
        <title>Complete genome sequence of Streptomyces ambofaciens ATCC 23877, the spiramycin producer.</title>
        <authorList>
            <person name="Thibessard A."/>
            <person name="Haas D."/>
            <person name="Gerbaud C."/>
            <person name="Aigle B."/>
            <person name="Lautru S."/>
            <person name="Pernodet J.L."/>
            <person name="Leblond P."/>
        </authorList>
    </citation>
    <scope>NUCLEOTIDE SEQUENCE [LARGE SCALE GENOMIC DNA]</scope>
    <source>
        <strain evidence="6">ATCC 23877 / 3486 / DSM 40053 / JCM 4204 / NBRC 12836 / NRRL B-2516</strain>
        <plasmid evidence="6">pSAM1</plasmid>
    </source>
</reference>
<accession>A0A0K2B651</accession>
<evidence type="ECO:0000256" key="2">
    <source>
        <dbReference type="ARBA" id="ARBA00023125"/>
    </source>
</evidence>
<protein>
    <recommendedName>
        <fullName evidence="4">HTH luxR-type domain-containing protein</fullName>
    </recommendedName>
</protein>
<gene>
    <name evidence="5" type="ORF">SAM23877_p045</name>
</gene>
<keyword evidence="3" id="KW-0804">Transcription</keyword>
<evidence type="ECO:0000256" key="1">
    <source>
        <dbReference type="ARBA" id="ARBA00023015"/>
    </source>
</evidence>
<geneLocation type="plasmid" evidence="5 6">
    <name>pSAM1</name>
</geneLocation>
<dbReference type="SMART" id="SM00421">
    <property type="entry name" value="HTH_LUXR"/>
    <property type="match status" value="1"/>
</dbReference>
<name>A0A0K2B651_STRA7</name>
<keyword evidence="5" id="KW-0614">Plasmid</keyword>
<dbReference type="PANTHER" id="PTHR44688">
    <property type="entry name" value="DNA-BINDING TRANSCRIPTIONAL ACTIVATOR DEVR_DOSR"/>
    <property type="match status" value="1"/>
</dbReference>
<dbReference type="SUPFAM" id="SSF46894">
    <property type="entry name" value="C-terminal effector domain of the bipartite response regulators"/>
    <property type="match status" value="1"/>
</dbReference>
<dbReference type="EMBL" id="CP012383">
    <property type="protein sequence ID" value="AKZ60754.1"/>
    <property type="molecule type" value="Genomic_DNA"/>
</dbReference>
<dbReference type="CDD" id="cd06170">
    <property type="entry name" value="LuxR_C_like"/>
    <property type="match status" value="1"/>
</dbReference>
<dbReference type="Proteomes" id="UP000061018">
    <property type="component" value="Plasmid pSAM1"/>
</dbReference>
<dbReference type="GO" id="GO:0003677">
    <property type="term" value="F:DNA binding"/>
    <property type="evidence" value="ECO:0007669"/>
    <property type="project" value="UniProtKB-KW"/>
</dbReference>
<evidence type="ECO:0000313" key="6">
    <source>
        <dbReference type="Proteomes" id="UP000061018"/>
    </source>
</evidence>
<evidence type="ECO:0000313" key="5">
    <source>
        <dbReference type="EMBL" id="AKZ60754.1"/>
    </source>
</evidence>
<dbReference type="KEGG" id="samb:SAM23877_p045"/>
<dbReference type="InterPro" id="IPR000792">
    <property type="entry name" value="Tscrpt_reg_LuxR_C"/>
</dbReference>
<dbReference type="Pfam" id="PF00196">
    <property type="entry name" value="GerE"/>
    <property type="match status" value="1"/>
</dbReference>
<organism evidence="5 6">
    <name type="scientific">Streptomyces ambofaciens (strain ATCC 23877 / 3486 / DSM 40053 / JCM 4204 / NBRC 12836 / NRRL B-2516)</name>
    <dbReference type="NCBI Taxonomy" id="278992"/>
    <lineage>
        <taxon>Bacteria</taxon>
        <taxon>Bacillati</taxon>
        <taxon>Actinomycetota</taxon>
        <taxon>Actinomycetes</taxon>
        <taxon>Kitasatosporales</taxon>
        <taxon>Streptomycetaceae</taxon>
        <taxon>Streptomyces</taxon>
    </lineage>
</organism>
<dbReference type="InterPro" id="IPR036388">
    <property type="entry name" value="WH-like_DNA-bd_sf"/>
</dbReference>